<keyword evidence="2" id="KW-0378">Hydrolase</keyword>
<comment type="caution">
    <text evidence="7">The sequence shown here is derived from an EMBL/GenBank/DDBJ whole genome shotgun (WGS) entry which is preliminary data.</text>
</comment>
<feature type="compositionally biased region" description="Low complexity" evidence="6">
    <location>
        <begin position="13"/>
        <end position="32"/>
    </location>
</feature>
<dbReference type="Gene3D" id="3.40.1790.10">
    <property type="entry name" value="Indigoidine synthase domain"/>
    <property type="match status" value="1"/>
</dbReference>
<feature type="compositionally biased region" description="Basic and acidic residues" evidence="6">
    <location>
        <begin position="287"/>
        <end position="299"/>
    </location>
</feature>
<keyword evidence="4" id="KW-0456">Lyase</keyword>
<reference evidence="7 8" key="1">
    <citation type="journal article" date="2015" name="Genome Biol.">
        <title>Comparative genomics of Steinernema reveals deeply conserved gene regulatory networks.</title>
        <authorList>
            <person name="Dillman A.R."/>
            <person name="Macchietto M."/>
            <person name="Porter C.F."/>
            <person name="Rogers A."/>
            <person name="Williams B."/>
            <person name="Antoshechkin I."/>
            <person name="Lee M.M."/>
            <person name="Goodwin Z."/>
            <person name="Lu X."/>
            <person name="Lewis E.E."/>
            <person name="Goodrich-Blair H."/>
            <person name="Stock S.P."/>
            <person name="Adams B.J."/>
            <person name="Sternberg P.W."/>
            <person name="Mortazavi A."/>
        </authorList>
    </citation>
    <scope>NUCLEOTIDE SEQUENCE [LARGE SCALE GENOMIC DNA]</scope>
    <source>
        <strain evidence="7 8">ALL</strain>
    </source>
</reference>
<feature type="region of interest" description="Disordered" evidence="6">
    <location>
        <begin position="203"/>
        <end position="226"/>
    </location>
</feature>
<feature type="region of interest" description="Disordered" evidence="6">
    <location>
        <begin position="1"/>
        <end position="34"/>
    </location>
</feature>
<keyword evidence="8" id="KW-1185">Reference proteome</keyword>
<evidence type="ECO:0000313" key="8">
    <source>
        <dbReference type="Proteomes" id="UP000298663"/>
    </source>
</evidence>
<proteinExistence type="predicted"/>
<dbReference type="SUPFAM" id="SSF110581">
    <property type="entry name" value="Indigoidine synthase A-like"/>
    <property type="match status" value="1"/>
</dbReference>
<sequence>MNQLPRNSKPKCAATAPSRPRSPSSTAASTWASKKRNWARIAEPDFKALKVSTRDIPVATAKKSNGGTTVAATMFLANMAGIRVFATGGIGGVHRGAEQTFDISADLIELSRTPVAVVCAGVKSILDIGKTLEYMETHGVGVIVHGNSTNFPGFFVPKTEFKAPYHSQSLKTIASILEQGRSLAMQNGTVIACPIPSEYAANAQASRTRSKRRCSTRKRRISPRRRSLLSFQRVNELTKGASVGTNVQLLRNNAAIGAKLARILAEQSREKEVRESRVVAAPSSNQEEPKEENNAEEKPKKKWRKNRNKKPKVVCIGGTNLDFEAHTDHLKNSSAKSSSVSGAYLNPNLVHATRSHNTRALCLTQIDFCWLFYASAHI</sequence>
<dbReference type="InterPro" id="IPR007342">
    <property type="entry name" value="PsuG"/>
</dbReference>
<dbReference type="Pfam" id="PF04227">
    <property type="entry name" value="Indigoidine_A"/>
    <property type="match status" value="1"/>
</dbReference>
<dbReference type="STRING" id="34508.A0A4U5NGP3"/>
<keyword evidence="3" id="KW-0464">Manganese</keyword>
<keyword evidence="5" id="KW-0326">Glycosidase</keyword>
<dbReference type="OrthoDB" id="198885at2759"/>
<protein>
    <recommendedName>
        <fullName evidence="9">Carbohydrate kinase PfkB domain-containing protein</fullName>
    </recommendedName>
</protein>
<evidence type="ECO:0008006" key="9">
    <source>
        <dbReference type="Google" id="ProtNLM"/>
    </source>
</evidence>
<evidence type="ECO:0000256" key="2">
    <source>
        <dbReference type="ARBA" id="ARBA00022801"/>
    </source>
</evidence>
<dbReference type="PANTHER" id="PTHR42909:SF1">
    <property type="entry name" value="CARBOHYDRATE KINASE PFKB DOMAIN-CONTAINING PROTEIN"/>
    <property type="match status" value="1"/>
</dbReference>
<gene>
    <name evidence="7" type="ORF">L596_015957</name>
</gene>
<feature type="compositionally biased region" description="Basic residues" evidence="6">
    <location>
        <begin position="208"/>
        <end position="226"/>
    </location>
</feature>
<evidence type="ECO:0000256" key="5">
    <source>
        <dbReference type="ARBA" id="ARBA00023295"/>
    </source>
</evidence>
<dbReference type="GO" id="GO:0004730">
    <property type="term" value="F:pseudouridylate synthase activity"/>
    <property type="evidence" value="ECO:0007669"/>
    <property type="project" value="InterPro"/>
</dbReference>
<dbReference type="GO" id="GO:0016798">
    <property type="term" value="F:hydrolase activity, acting on glycosyl bonds"/>
    <property type="evidence" value="ECO:0007669"/>
    <property type="project" value="UniProtKB-KW"/>
</dbReference>
<reference evidence="7 8" key="2">
    <citation type="journal article" date="2019" name="G3 (Bethesda)">
        <title>Hybrid Assembly of the Genome of the Entomopathogenic Nematode Steinernema carpocapsae Identifies the X-Chromosome.</title>
        <authorList>
            <person name="Serra L."/>
            <person name="Macchietto M."/>
            <person name="Macias-Munoz A."/>
            <person name="McGill C.J."/>
            <person name="Rodriguez I.M."/>
            <person name="Rodriguez B."/>
            <person name="Murad R."/>
            <person name="Mortazavi A."/>
        </authorList>
    </citation>
    <scope>NUCLEOTIDE SEQUENCE [LARGE SCALE GENOMIC DNA]</scope>
    <source>
        <strain evidence="7 8">ALL</strain>
    </source>
</reference>
<keyword evidence="1" id="KW-0479">Metal-binding</keyword>
<dbReference type="GO" id="GO:0046872">
    <property type="term" value="F:metal ion binding"/>
    <property type="evidence" value="ECO:0007669"/>
    <property type="project" value="UniProtKB-KW"/>
</dbReference>
<feature type="region of interest" description="Disordered" evidence="6">
    <location>
        <begin position="271"/>
        <end position="309"/>
    </location>
</feature>
<dbReference type="GO" id="GO:0005737">
    <property type="term" value="C:cytoplasm"/>
    <property type="evidence" value="ECO:0007669"/>
    <property type="project" value="TreeGrafter"/>
</dbReference>
<feature type="compositionally biased region" description="Basic residues" evidence="6">
    <location>
        <begin position="300"/>
        <end position="309"/>
    </location>
</feature>
<dbReference type="InterPro" id="IPR022830">
    <property type="entry name" value="Indigdn_synthA-like"/>
</dbReference>
<dbReference type="EMBL" id="AZBU02000004">
    <property type="protein sequence ID" value="TKR82198.1"/>
    <property type="molecule type" value="Genomic_DNA"/>
</dbReference>
<evidence type="ECO:0000256" key="4">
    <source>
        <dbReference type="ARBA" id="ARBA00023239"/>
    </source>
</evidence>
<organism evidence="7 8">
    <name type="scientific">Steinernema carpocapsae</name>
    <name type="common">Entomopathogenic nematode</name>
    <dbReference type="NCBI Taxonomy" id="34508"/>
    <lineage>
        <taxon>Eukaryota</taxon>
        <taxon>Metazoa</taxon>
        <taxon>Ecdysozoa</taxon>
        <taxon>Nematoda</taxon>
        <taxon>Chromadorea</taxon>
        <taxon>Rhabditida</taxon>
        <taxon>Tylenchina</taxon>
        <taxon>Panagrolaimomorpha</taxon>
        <taxon>Strongyloidoidea</taxon>
        <taxon>Steinernematidae</taxon>
        <taxon>Steinernema</taxon>
    </lineage>
</organism>
<dbReference type="Proteomes" id="UP000298663">
    <property type="component" value="Unassembled WGS sequence"/>
</dbReference>
<accession>A0A4U5NGP3</accession>
<dbReference type="AlphaFoldDB" id="A0A4U5NGP3"/>
<dbReference type="PANTHER" id="PTHR42909">
    <property type="entry name" value="ZGC:136858"/>
    <property type="match status" value="1"/>
</dbReference>
<evidence type="ECO:0000313" key="7">
    <source>
        <dbReference type="EMBL" id="TKR82198.1"/>
    </source>
</evidence>
<evidence type="ECO:0000256" key="3">
    <source>
        <dbReference type="ARBA" id="ARBA00023211"/>
    </source>
</evidence>
<evidence type="ECO:0000256" key="6">
    <source>
        <dbReference type="SAM" id="MobiDB-lite"/>
    </source>
</evidence>
<name>A0A4U5NGP3_STECR</name>
<evidence type="ECO:0000256" key="1">
    <source>
        <dbReference type="ARBA" id="ARBA00022723"/>
    </source>
</evidence>